<dbReference type="InterPro" id="IPR050138">
    <property type="entry name" value="DHOase/Allantoinase_Hydrolase"/>
</dbReference>
<dbReference type="Gene3D" id="3.20.20.140">
    <property type="entry name" value="Metal-dependent hydrolases"/>
    <property type="match status" value="1"/>
</dbReference>
<keyword evidence="4" id="KW-1185">Reference proteome</keyword>
<dbReference type="SUPFAM" id="SSF51338">
    <property type="entry name" value="Composite domain of metallo-dependent hydrolases"/>
    <property type="match status" value="1"/>
</dbReference>
<feature type="region of interest" description="Disordered" evidence="1">
    <location>
        <begin position="1"/>
        <end position="22"/>
    </location>
</feature>
<accession>A0ABV0NN03</accession>
<comment type="caution">
    <text evidence="3">The sequence shown here is derived from an EMBL/GenBank/DDBJ whole genome shotgun (WGS) entry which is preliminary data.</text>
</comment>
<feature type="non-terminal residue" evidence="3">
    <location>
        <position position="1"/>
    </location>
</feature>
<dbReference type="InterPro" id="IPR011059">
    <property type="entry name" value="Metal-dep_hydrolase_composite"/>
</dbReference>
<evidence type="ECO:0000313" key="3">
    <source>
        <dbReference type="EMBL" id="MEQ2171597.1"/>
    </source>
</evidence>
<dbReference type="EMBL" id="JAHRIO010040777">
    <property type="protein sequence ID" value="MEQ2171597.1"/>
    <property type="molecule type" value="Genomic_DNA"/>
</dbReference>
<proteinExistence type="predicted"/>
<evidence type="ECO:0000259" key="2">
    <source>
        <dbReference type="Pfam" id="PF07969"/>
    </source>
</evidence>
<organism evidence="3 4">
    <name type="scientific">Goodea atripinnis</name>
    <dbReference type="NCBI Taxonomy" id="208336"/>
    <lineage>
        <taxon>Eukaryota</taxon>
        <taxon>Metazoa</taxon>
        <taxon>Chordata</taxon>
        <taxon>Craniata</taxon>
        <taxon>Vertebrata</taxon>
        <taxon>Euteleostomi</taxon>
        <taxon>Actinopterygii</taxon>
        <taxon>Neopterygii</taxon>
        <taxon>Teleostei</taxon>
        <taxon>Neoteleostei</taxon>
        <taxon>Acanthomorphata</taxon>
        <taxon>Ovalentaria</taxon>
        <taxon>Atherinomorphae</taxon>
        <taxon>Cyprinodontiformes</taxon>
        <taxon>Goodeidae</taxon>
        <taxon>Goodea</taxon>
    </lineage>
</organism>
<feature type="domain" description="Amidohydrolase 3" evidence="2">
    <location>
        <begin position="19"/>
        <end position="84"/>
    </location>
</feature>
<dbReference type="PANTHER" id="PTHR43668">
    <property type="entry name" value="ALLANTOINASE"/>
    <property type="match status" value="1"/>
</dbReference>
<evidence type="ECO:0000256" key="1">
    <source>
        <dbReference type="SAM" id="MobiDB-lite"/>
    </source>
</evidence>
<name>A0ABV0NN03_9TELE</name>
<evidence type="ECO:0000313" key="4">
    <source>
        <dbReference type="Proteomes" id="UP001476798"/>
    </source>
</evidence>
<reference evidence="3 4" key="1">
    <citation type="submission" date="2021-06" db="EMBL/GenBank/DDBJ databases">
        <authorList>
            <person name="Palmer J.M."/>
        </authorList>
    </citation>
    <scope>NUCLEOTIDE SEQUENCE [LARGE SCALE GENOMIC DNA]</scope>
    <source>
        <strain evidence="3 4">GA_2019</strain>
        <tissue evidence="3">Muscle</tissue>
    </source>
</reference>
<dbReference type="PANTHER" id="PTHR43668:SF2">
    <property type="entry name" value="ALLANTOINASE"/>
    <property type="match status" value="1"/>
</dbReference>
<dbReference type="Pfam" id="PF07969">
    <property type="entry name" value="Amidohydro_3"/>
    <property type="match status" value="1"/>
</dbReference>
<sequence>WTSQEFHPGVRIGSSQRNRKTSKRDFQLADVVRLMSRNPAYLSSLGHLKGSLAPGFDADLVIWDPETGFQGVVCATIVRGQLVYKDGNFCSEPLGKHLLISQKTNQAQL</sequence>
<dbReference type="Proteomes" id="UP001476798">
    <property type="component" value="Unassembled WGS sequence"/>
</dbReference>
<protein>
    <recommendedName>
        <fullName evidence="2">Amidohydrolase 3 domain-containing protein</fullName>
    </recommendedName>
</protein>
<gene>
    <name evidence="3" type="ORF">GOODEAATRI_012441</name>
</gene>
<dbReference type="InterPro" id="IPR013108">
    <property type="entry name" value="Amidohydro_3"/>
</dbReference>